<keyword evidence="8" id="KW-1185">Reference proteome</keyword>
<feature type="domain" description="Sugar phosphate transporter" evidence="6">
    <location>
        <begin position="61"/>
        <end position="336"/>
    </location>
</feature>
<dbReference type="Proteomes" id="UP000077755">
    <property type="component" value="Chromosome 4"/>
</dbReference>
<dbReference type="Pfam" id="PF03151">
    <property type="entry name" value="TPT"/>
    <property type="match status" value="1"/>
</dbReference>
<protein>
    <recommendedName>
        <fullName evidence="6">Sugar phosphate transporter domain-containing protein</fullName>
    </recommendedName>
</protein>
<dbReference type="InterPro" id="IPR004853">
    <property type="entry name" value="Sugar_P_trans_dom"/>
</dbReference>
<gene>
    <name evidence="7" type="ORF">DCAR_0416221</name>
</gene>
<sequence length="381" mass="41925">MFYSGKMLNFFDRKTFRKILKRKDSDAGERGKALEEIRSSLFSKLRHQQQALVGPAFALSFNFVVSVSIILMNKLVLVRVGFNYPIFLTFIHYVCSWLLMAILKALSILPAPPPKSSKYSSLLALGVVMSLSTGLANVSLKFNSVGFYQMAKIAVTPAIVLAEFIVFRKKISFQKVLALAVVSIGVAVATVTDLQFHFFGACIAVAWIIPSAVNKILWSNLQQQDNWNALALMWKTTPITLFFLVILMPYLDPPGVLSFDWSFNNSSVIFASAILGFLLQWSGALALGETSAVTHVILGQFKTCVILLGGFLLFGSNPGTTSICGATAALGGMSFYTHLNLRKQQQSTKASSRQGSYLLPRSKLSKENGENHDHVDQDDCV</sequence>
<feature type="transmembrane region" description="Helical" evidence="5">
    <location>
        <begin position="51"/>
        <end position="72"/>
    </location>
</feature>
<reference evidence="7" key="1">
    <citation type="journal article" date="2016" name="Nat. Genet.">
        <title>A high-quality carrot genome assembly provides new insights into carotenoid accumulation and asterid genome evolution.</title>
        <authorList>
            <person name="Iorizzo M."/>
            <person name="Ellison S."/>
            <person name="Senalik D."/>
            <person name="Zeng P."/>
            <person name="Satapoomin P."/>
            <person name="Huang J."/>
            <person name="Bowman M."/>
            <person name="Iovene M."/>
            <person name="Sanseverino W."/>
            <person name="Cavagnaro P."/>
            <person name="Yildiz M."/>
            <person name="Macko-Podgorni A."/>
            <person name="Moranska E."/>
            <person name="Grzebelus E."/>
            <person name="Grzebelus D."/>
            <person name="Ashrafi H."/>
            <person name="Zheng Z."/>
            <person name="Cheng S."/>
            <person name="Spooner D."/>
            <person name="Van Deynze A."/>
            <person name="Simon P."/>
        </authorList>
    </citation>
    <scope>NUCLEOTIDE SEQUENCE</scope>
    <source>
        <tissue evidence="7">Leaf</tissue>
    </source>
</reference>
<evidence type="ECO:0000313" key="8">
    <source>
        <dbReference type="Proteomes" id="UP000077755"/>
    </source>
</evidence>
<keyword evidence="3 5" id="KW-1133">Transmembrane helix</keyword>
<evidence type="ECO:0000259" key="6">
    <source>
        <dbReference type="Pfam" id="PF03151"/>
    </source>
</evidence>
<feature type="transmembrane region" description="Helical" evidence="5">
    <location>
        <begin position="146"/>
        <end position="167"/>
    </location>
</feature>
<evidence type="ECO:0000256" key="1">
    <source>
        <dbReference type="ARBA" id="ARBA00004141"/>
    </source>
</evidence>
<organism evidence="7 8">
    <name type="scientific">Daucus carota subsp. sativus</name>
    <name type="common">Carrot</name>
    <dbReference type="NCBI Taxonomy" id="79200"/>
    <lineage>
        <taxon>Eukaryota</taxon>
        <taxon>Viridiplantae</taxon>
        <taxon>Streptophyta</taxon>
        <taxon>Embryophyta</taxon>
        <taxon>Tracheophyta</taxon>
        <taxon>Spermatophyta</taxon>
        <taxon>Magnoliopsida</taxon>
        <taxon>eudicotyledons</taxon>
        <taxon>Gunneridae</taxon>
        <taxon>Pentapetalae</taxon>
        <taxon>asterids</taxon>
        <taxon>campanulids</taxon>
        <taxon>Apiales</taxon>
        <taxon>Apiaceae</taxon>
        <taxon>Apioideae</taxon>
        <taxon>Scandiceae</taxon>
        <taxon>Daucinae</taxon>
        <taxon>Daucus</taxon>
        <taxon>Daucus sect. Daucus</taxon>
    </lineage>
</organism>
<comment type="subcellular location">
    <subcellularLocation>
        <location evidence="1">Membrane</location>
        <topology evidence="1">Multi-pass membrane protein</topology>
    </subcellularLocation>
</comment>
<evidence type="ECO:0000256" key="5">
    <source>
        <dbReference type="SAM" id="Phobius"/>
    </source>
</evidence>
<feature type="transmembrane region" description="Helical" evidence="5">
    <location>
        <begin position="84"/>
        <end position="107"/>
    </location>
</feature>
<feature type="transmembrane region" description="Helical" evidence="5">
    <location>
        <begin position="176"/>
        <end position="192"/>
    </location>
</feature>
<feature type="transmembrane region" description="Helical" evidence="5">
    <location>
        <begin position="229"/>
        <end position="248"/>
    </location>
</feature>
<feature type="transmembrane region" description="Helical" evidence="5">
    <location>
        <begin position="295"/>
        <end position="314"/>
    </location>
</feature>
<evidence type="ECO:0000256" key="4">
    <source>
        <dbReference type="ARBA" id="ARBA00023136"/>
    </source>
</evidence>
<evidence type="ECO:0000256" key="2">
    <source>
        <dbReference type="ARBA" id="ARBA00022692"/>
    </source>
</evidence>
<keyword evidence="2 5" id="KW-0812">Transmembrane</keyword>
<dbReference type="InterPro" id="IPR050186">
    <property type="entry name" value="TPT_transporter"/>
</dbReference>
<name>A0AAF1AVF9_DAUCS</name>
<feature type="transmembrane region" description="Helical" evidence="5">
    <location>
        <begin position="320"/>
        <end position="339"/>
    </location>
</feature>
<dbReference type="SUPFAM" id="SSF103481">
    <property type="entry name" value="Multidrug resistance efflux transporter EmrE"/>
    <property type="match status" value="1"/>
</dbReference>
<feature type="transmembrane region" description="Helical" evidence="5">
    <location>
        <begin position="268"/>
        <end position="288"/>
    </location>
</feature>
<dbReference type="EMBL" id="CP093346">
    <property type="protein sequence ID" value="WOG96883.1"/>
    <property type="molecule type" value="Genomic_DNA"/>
</dbReference>
<dbReference type="PANTHER" id="PTHR11132">
    <property type="entry name" value="SOLUTE CARRIER FAMILY 35"/>
    <property type="match status" value="1"/>
</dbReference>
<dbReference type="AlphaFoldDB" id="A0AAF1AVF9"/>
<evidence type="ECO:0000256" key="3">
    <source>
        <dbReference type="ARBA" id="ARBA00022989"/>
    </source>
</evidence>
<dbReference type="KEGG" id="dcr:108216149"/>
<dbReference type="GO" id="GO:0016020">
    <property type="term" value="C:membrane"/>
    <property type="evidence" value="ECO:0007669"/>
    <property type="project" value="UniProtKB-SubCell"/>
</dbReference>
<feature type="transmembrane region" description="Helical" evidence="5">
    <location>
        <begin position="198"/>
        <end position="217"/>
    </location>
</feature>
<accession>A0AAF1AVF9</accession>
<keyword evidence="4 5" id="KW-0472">Membrane</keyword>
<feature type="transmembrane region" description="Helical" evidence="5">
    <location>
        <begin position="119"/>
        <end position="140"/>
    </location>
</feature>
<proteinExistence type="predicted"/>
<reference evidence="7" key="2">
    <citation type="submission" date="2022-03" db="EMBL/GenBank/DDBJ databases">
        <title>Draft title - Genomic analysis of global carrot germplasm unveils the trajectory of domestication and the origin of high carotenoid orange carrot.</title>
        <authorList>
            <person name="Iorizzo M."/>
            <person name="Ellison S."/>
            <person name="Senalik D."/>
            <person name="Macko-Podgorni A."/>
            <person name="Grzebelus D."/>
            <person name="Bostan H."/>
            <person name="Rolling W."/>
            <person name="Curaba J."/>
            <person name="Simon P."/>
        </authorList>
    </citation>
    <scope>NUCLEOTIDE SEQUENCE</scope>
    <source>
        <tissue evidence="7">Leaf</tissue>
    </source>
</reference>
<dbReference type="InterPro" id="IPR037185">
    <property type="entry name" value="EmrE-like"/>
</dbReference>
<evidence type="ECO:0000313" key="7">
    <source>
        <dbReference type="EMBL" id="WOG96883.1"/>
    </source>
</evidence>